<evidence type="ECO:0000256" key="1">
    <source>
        <dbReference type="ARBA" id="ARBA00022723"/>
    </source>
</evidence>
<dbReference type="PROSITE" id="PS50222">
    <property type="entry name" value="EF_HAND_2"/>
    <property type="match status" value="1"/>
</dbReference>
<feature type="compositionally biased region" description="Basic and acidic residues" evidence="3">
    <location>
        <begin position="855"/>
        <end position="868"/>
    </location>
</feature>
<dbReference type="GO" id="GO:0000159">
    <property type="term" value="C:protein phosphatase type 2A complex"/>
    <property type="evidence" value="ECO:0007669"/>
    <property type="project" value="TreeGrafter"/>
</dbReference>
<dbReference type="Pfam" id="PF17958">
    <property type="entry name" value="EF-hand_13"/>
    <property type="match status" value="1"/>
</dbReference>
<feature type="region of interest" description="Disordered" evidence="3">
    <location>
        <begin position="627"/>
        <end position="652"/>
    </location>
</feature>
<organism evidence="5 6">
    <name type="scientific">Coemansia asiatica</name>
    <dbReference type="NCBI Taxonomy" id="1052880"/>
    <lineage>
        <taxon>Eukaryota</taxon>
        <taxon>Fungi</taxon>
        <taxon>Fungi incertae sedis</taxon>
        <taxon>Zoopagomycota</taxon>
        <taxon>Kickxellomycotina</taxon>
        <taxon>Kickxellomycetes</taxon>
        <taxon>Kickxellales</taxon>
        <taxon>Kickxellaceae</taxon>
        <taxon>Coemansia</taxon>
    </lineage>
</organism>
<keyword evidence="6" id="KW-1185">Reference proteome</keyword>
<keyword evidence="1" id="KW-0479">Metal-binding</keyword>
<dbReference type="PANTHER" id="PTHR14095">
    <property type="entry name" value="PHOSPHATASE 2A REGULATORY SUBUNIT-RELATED"/>
    <property type="match status" value="1"/>
</dbReference>
<feature type="region of interest" description="Disordered" evidence="3">
    <location>
        <begin position="1"/>
        <end position="275"/>
    </location>
</feature>
<dbReference type="InterPro" id="IPR041534">
    <property type="entry name" value="EF-hand_13"/>
</dbReference>
<feature type="domain" description="EF-hand" evidence="4">
    <location>
        <begin position="687"/>
        <end position="722"/>
    </location>
</feature>
<reference evidence="5" key="1">
    <citation type="submission" date="2022-07" db="EMBL/GenBank/DDBJ databases">
        <title>Phylogenomic reconstructions and comparative analyses of Kickxellomycotina fungi.</title>
        <authorList>
            <person name="Reynolds N.K."/>
            <person name="Stajich J.E."/>
            <person name="Barry K."/>
            <person name="Grigoriev I.V."/>
            <person name="Crous P."/>
            <person name="Smith M.E."/>
        </authorList>
    </citation>
    <scope>NUCLEOTIDE SEQUENCE</scope>
    <source>
        <strain evidence="5">NBRC 105413</strain>
    </source>
</reference>
<keyword evidence="2" id="KW-0106">Calcium</keyword>
<dbReference type="InterPro" id="IPR018247">
    <property type="entry name" value="EF_Hand_1_Ca_BS"/>
</dbReference>
<gene>
    <name evidence="5" type="primary">PPP2R3A</name>
    <name evidence="5" type="ORF">LPJ64_003184</name>
</gene>
<comment type="caution">
    <text evidence="5">The sequence shown here is derived from an EMBL/GenBank/DDBJ whole genome shotgun (WGS) entry which is preliminary data.</text>
</comment>
<evidence type="ECO:0000256" key="3">
    <source>
        <dbReference type="SAM" id="MobiDB-lite"/>
    </source>
</evidence>
<sequence length="868" mass="97105">MGSTASNASSALTTPQRKTQSPHPNPLLSSPILQADELCLNPRWSPQLKSPPANSTISSRLRLQGSPVSSSARTRTPKKAADASVSLFGKASSDSKVVSEIGNRADVLHGSNPLASPLSKRARILQTNSPESLPPLSPVVSNRKRAFRGEQSQDSGHLPFSPTASGLRIRYSPSSPMSPSLRATPSRGEPESPTLRRMLSKGSPTLTLDNKLEGASSSTLEDESPTVSQMSRSLLFRLDLQSPTSRRGSVGADDGGTAMEQSPVDATDKDAFETPSPTCDTFQAQAGPMPLAIDNDIAQAVAALEKIDNAESADEVAIQRKQPIALRRPKDPVRTATNGTGQEAKIRSFGREKPDLQQLVPQFYVSPLCPRIDPQTERDIQRELVAARRHFDRDFGARESDFTKVTEACGLPRFANRALFRFVTRESDTLMIVPQNGNASLGKRMRNADSESWPTYSHFCSVWTRLRRSSVDMHALLFNILVDDATTTRPYLTRDSIKPLVTDVVDHHYELEFLEGQGQFAQSYAETVVERIFYVANRSWDGKITLPQLRHADILGMLRSIEEGIDVDVESPGVFSYKHFYVLFCSFFELDSNRDRLLDARDLLRYFSGTLSRRIISRIMMGKGKPSEYLSAKPGGRDSASRSSKAKHEKRRESKSYSRYDLNVRLSNCRMTYTDFIWFLLSEIDKTSPTAVEYWFRCLDLDGDGALSVYELEYFYDEQVSRMEEEMAGDMIMMDDLMCQLSDLVRPEHEGMFTLKDLRRVPAALLPVFFDAFMNLSRFVEHETRTSFLQRQLAQLSQRALPTTSFKEVIQLRIDFLASLPNPWVEFADLEYAALLNDHEEQEANSAENNDAANGDDKVAEEPETHSF</sequence>
<name>A0A9W7XLB7_9FUNG</name>
<feature type="compositionally biased region" description="Polar residues" evidence="3">
    <location>
        <begin position="215"/>
        <end position="232"/>
    </location>
</feature>
<dbReference type="Proteomes" id="UP001145021">
    <property type="component" value="Unassembled WGS sequence"/>
</dbReference>
<dbReference type="GO" id="GO:0019888">
    <property type="term" value="F:protein phosphatase regulator activity"/>
    <property type="evidence" value="ECO:0007669"/>
    <property type="project" value="TreeGrafter"/>
</dbReference>
<feature type="compositionally biased region" description="Low complexity" evidence="3">
    <location>
        <begin position="1"/>
        <end position="14"/>
    </location>
</feature>
<dbReference type="Gene3D" id="1.10.238.220">
    <property type="match status" value="1"/>
</dbReference>
<evidence type="ECO:0000313" key="6">
    <source>
        <dbReference type="Proteomes" id="UP001145021"/>
    </source>
</evidence>
<feature type="compositionally biased region" description="Polar residues" evidence="3">
    <location>
        <begin position="52"/>
        <end position="74"/>
    </location>
</feature>
<dbReference type="SUPFAM" id="SSF47473">
    <property type="entry name" value="EF-hand"/>
    <property type="match status" value="1"/>
</dbReference>
<dbReference type="InterPro" id="IPR011992">
    <property type="entry name" value="EF-hand-dom_pair"/>
</dbReference>
<dbReference type="AlphaFoldDB" id="A0A9W7XLB7"/>
<evidence type="ECO:0000259" key="4">
    <source>
        <dbReference type="PROSITE" id="PS50222"/>
    </source>
</evidence>
<dbReference type="PROSITE" id="PS00018">
    <property type="entry name" value="EF_HAND_1"/>
    <property type="match status" value="2"/>
</dbReference>
<dbReference type="PANTHER" id="PTHR14095:SF0">
    <property type="entry name" value="MIP22305P"/>
    <property type="match status" value="1"/>
</dbReference>
<evidence type="ECO:0000256" key="2">
    <source>
        <dbReference type="ARBA" id="ARBA00022837"/>
    </source>
</evidence>
<feature type="compositionally biased region" description="Polar residues" evidence="3">
    <location>
        <begin position="172"/>
        <end position="183"/>
    </location>
</feature>
<dbReference type="InterPro" id="IPR002048">
    <property type="entry name" value="EF_hand_dom"/>
</dbReference>
<proteinExistence type="predicted"/>
<accession>A0A9W7XLB7</accession>
<dbReference type="Gene3D" id="1.10.238.10">
    <property type="entry name" value="EF-hand"/>
    <property type="match status" value="1"/>
</dbReference>
<dbReference type="Gene3D" id="1.10.238.230">
    <property type="match status" value="1"/>
</dbReference>
<dbReference type="GO" id="GO:0005509">
    <property type="term" value="F:calcium ion binding"/>
    <property type="evidence" value="ECO:0007669"/>
    <property type="project" value="InterPro"/>
</dbReference>
<feature type="compositionally biased region" description="Polar residues" evidence="3">
    <location>
        <begin position="15"/>
        <end position="32"/>
    </location>
</feature>
<evidence type="ECO:0000313" key="5">
    <source>
        <dbReference type="EMBL" id="KAJ1645215.1"/>
    </source>
</evidence>
<protein>
    <submittedName>
        <fullName evidence="5">Serine/threonine-protein phosphatase 2A regulatory subunit B'' subunit alpha</fullName>
    </submittedName>
</protein>
<feature type="compositionally biased region" description="Low complexity" evidence="3">
    <location>
        <begin position="844"/>
        <end position="853"/>
    </location>
</feature>
<feature type="region of interest" description="Disordered" evidence="3">
    <location>
        <begin position="840"/>
        <end position="868"/>
    </location>
</feature>
<dbReference type="EMBL" id="JANBOH010000118">
    <property type="protein sequence ID" value="KAJ1645215.1"/>
    <property type="molecule type" value="Genomic_DNA"/>
</dbReference>